<evidence type="ECO:0000313" key="3">
    <source>
        <dbReference type="Proteomes" id="UP000284379"/>
    </source>
</evidence>
<feature type="chain" id="PRO_5019535934" evidence="1">
    <location>
        <begin position="24"/>
        <end position="312"/>
    </location>
</feature>
<dbReference type="Proteomes" id="UP000284379">
    <property type="component" value="Unassembled WGS sequence"/>
</dbReference>
<protein>
    <submittedName>
        <fullName evidence="2">T9SS C-terminal target domain-containing protein</fullName>
    </submittedName>
</protein>
<sequence length="312" mass="35288">MKNKIITSVLLAASISFSGNMSAQELFRADFETYETTPYFFRFGNKGKLGDYKPKSRWMYSHEVIDNPVPSAEGNNSAKVLRYSSMEARNYGLKFLFDTPIGIDDLKVVEFTIYQPLNVIGKDTDDFENPAEKQDICIKLLSKFNTTNDFRQDDGILLYKSVYEFTTEGEWITYTFKFNKTEYSSQISKFTNGVLGVAILPTYNSNVTLYEDEQHVCYIDNITVNPVPTGINNQNTEKLMINYSNGQLIICGTENGPARITVYDTNGCAVTTSEVTVENGKASLTLPLDNNKVYLVNVVTQNQSYRQKISKL</sequence>
<dbReference type="NCBIfam" id="TIGR04183">
    <property type="entry name" value="Por_Secre_tail"/>
    <property type="match status" value="1"/>
</dbReference>
<comment type="caution">
    <text evidence="2">The sequence shown here is derived from an EMBL/GenBank/DDBJ whole genome shotgun (WGS) entry which is preliminary data.</text>
</comment>
<gene>
    <name evidence="2" type="ORF">DW888_10600</name>
</gene>
<feature type="signal peptide" evidence="1">
    <location>
        <begin position="1"/>
        <end position="23"/>
    </location>
</feature>
<keyword evidence="1" id="KW-0732">Signal</keyword>
<proteinExistence type="predicted"/>
<dbReference type="RefSeq" id="WP_025866633.1">
    <property type="nucleotide sequence ID" value="NZ_CABJFV010000006.1"/>
</dbReference>
<accession>A0A413VPQ9</accession>
<reference evidence="2 3" key="1">
    <citation type="submission" date="2018-08" db="EMBL/GenBank/DDBJ databases">
        <title>A genome reference for cultivated species of the human gut microbiota.</title>
        <authorList>
            <person name="Zou Y."/>
            <person name="Xue W."/>
            <person name="Luo G."/>
        </authorList>
    </citation>
    <scope>NUCLEOTIDE SEQUENCE [LARGE SCALE GENOMIC DNA]</scope>
    <source>
        <strain evidence="2 3">AM40-30BH</strain>
    </source>
</reference>
<evidence type="ECO:0000313" key="2">
    <source>
        <dbReference type="EMBL" id="RHB35556.1"/>
    </source>
</evidence>
<dbReference type="EMBL" id="QSGO01000006">
    <property type="protein sequence ID" value="RHB35556.1"/>
    <property type="molecule type" value="Genomic_DNA"/>
</dbReference>
<name>A0A413VPQ9_9BACE</name>
<organism evidence="2 3">
    <name type="scientific">Bacteroides nordii</name>
    <dbReference type="NCBI Taxonomy" id="291645"/>
    <lineage>
        <taxon>Bacteria</taxon>
        <taxon>Pseudomonadati</taxon>
        <taxon>Bacteroidota</taxon>
        <taxon>Bacteroidia</taxon>
        <taxon>Bacteroidales</taxon>
        <taxon>Bacteroidaceae</taxon>
        <taxon>Bacteroides</taxon>
    </lineage>
</organism>
<dbReference type="GeneID" id="69504312"/>
<evidence type="ECO:0000256" key="1">
    <source>
        <dbReference type="SAM" id="SignalP"/>
    </source>
</evidence>
<dbReference type="InterPro" id="IPR026444">
    <property type="entry name" value="Secre_tail"/>
</dbReference>
<dbReference type="AlphaFoldDB" id="A0A413VPQ9"/>